<sequence length="117" mass="12757">MAWLNASLGEMVGPGTTQEIFEGDSVTLSVHGKFLDKKKARVNEASFLTAGGKTALLDQLNELALNTQMAGGPNPIAVLNLVDIVAKDLQKKETPEAYLIYALYDQDSNRYEVEDRA</sequence>
<name>A0ABW0BVB2_9BACT</name>
<proteinExistence type="predicted"/>
<dbReference type="EMBL" id="JBHSKS010000004">
    <property type="protein sequence ID" value="MFC5191381.1"/>
    <property type="molecule type" value="Genomic_DNA"/>
</dbReference>
<gene>
    <name evidence="1" type="ORF">ACFPIK_06350</name>
</gene>
<dbReference type="Proteomes" id="UP001596163">
    <property type="component" value="Unassembled WGS sequence"/>
</dbReference>
<evidence type="ECO:0000313" key="2">
    <source>
        <dbReference type="Proteomes" id="UP001596163"/>
    </source>
</evidence>
<accession>A0ABW0BVB2</accession>
<keyword evidence="2" id="KW-1185">Reference proteome</keyword>
<dbReference type="RefSeq" id="WP_377913382.1">
    <property type="nucleotide sequence ID" value="NZ_JBHSKS010000004.1"/>
</dbReference>
<evidence type="ECO:0000313" key="1">
    <source>
        <dbReference type="EMBL" id="MFC5191381.1"/>
    </source>
</evidence>
<reference evidence="2" key="1">
    <citation type="journal article" date="2019" name="Int. J. Syst. Evol. Microbiol.">
        <title>The Global Catalogue of Microorganisms (GCM) 10K type strain sequencing project: providing services to taxonomists for standard genome sequencing and annotation.</title>
        <authorList>
            <consortium name="The Broad Institute Genomics Platform"/>
            <consortium name="The Broad Institute Genome Sequencing Center for Infectious Disease"/>
            <person name="Wu L."/>
            <person name="Ma J."/>
        </authorList>
    </citation>
    <scope>NUCLEOTIDE SEQUENCE [LARGE SCALE GENOMIC DNA]</scope>
    <source>
        <strain evidence="2">CGMCC 1.7030</strain>
    </source>
</reference>
<protein>
    <submittedName>
        <fullName evidence="1">Uncharacterized protein</fullName>
    </submittedName>
</protein>
<organism evidence="1 2">
    <name type="scientific">Algoriphagus aquatilis</name>
    <dbReference type="NCBI Taxonomy" id="490186"/>
    <lineage>
        <taxon>Bacteria</taxon>
        <taxon>Pseudomonadati</taxon>
        <taxon>Bacteroidota</taxon>
        <taxon>Cytophagia</taxon>
        <taxon>Cytophagales</taxon>
        <taxon>Cyclobacteriaceae</taxon>
        <taxon>Algoriphagus</taxon>
    </lineage>
</organism>
<comment type="caution">
    <text evidence="1">The sequence shown here is derived from an EMBL/GenBank/DDBJ whole genome shotgun (WGS) entry which is preliminary data.</text>
</comment>